<keyword evidence="1 4" id="KW-0413">Isomerase</keyword>
<reference evidence="4 5" key="1">
    <citation type="submission" date="2020-02" db="EMBL/GenBank/DDBJ databases">
        <title>Whole-genome analyses of novel actinobacteria.</title>
        <authorList>
            <person name="Sahin N."/>
            <person name="Gencbay T."/>
        </authorList>
    </citation>
    <scope>NUCLEOTIDE SEQUENCE [LARGE SCALE GENOMIC DNA]</scope>
    <source>
        <strain evidence="4 5">HC44</strain>
    </source>
</reference>
<name>A0A6G4VF11_9ACTN</name>
<dbReference type="PANTHER" id="PTHR42943">
    <property type="entry name" value="GLUTATHIONE S-TRANSFERASE KAPPA"/>
    <property type="match status" value="1"/>
</dbReference>
<dbReference type="EC" id="5.99.1.4" evidence="1"/>
<accession>A0A6G4VF11</accession>
<feature type="domain" description="DSBA-like thioredoxin" evidence="3">
    <location>
        <begin position="10"/>
        <end position="202"/>
    </location>
</feature>
<evidence type="ECO:0000256" key="2">
    <source>
        <dbReference type="PIRSR" id="PIRSR006386-1"/>
    </source>
</evidence>
<dbReference type="InterPro" id="IPR001853">
    <property type="entry name" value="DSBA-like_thioredoxin_dom"/>
</dbReference>
<dbReference type="PIRSF" id="PIRSF006386">
    <property type="entry name" value="HCCAis_GSTk"/>
    <property type="match status" value="1"/>
</dbReference>
<dbReference type="GO" id="GO:0018845">
    <property type="term" value="F:2-hydroxychromene-2-carboxylate isomerase activity"/>
    <property type="evidence" value="ECO:0007669"/>
    <property type="project" value="UniProtKB-UniRule"/>
</dbReference>
<proteinExistence type="inferred from homology"/>
<sequence>MARRRAPRWYFSFRSPYSWMAYRDLTDRYPDVADAIDWLPFWEPDEPTAQDLTERGIRLPYVPMSREKHLYILQDVRRLARERDLDMVWPQDPDPNWEVSHLAYLVANRLGHGRPFIDAVYRARWEQGKDISDPAVMATLATGLGLDPEPFSNAATDPAVRAEGLASIELLHRDGVFGVPYFIDGFDKYWGVDRLPAFVSRIRAQHLPPELLTTATVDQGHAGGCG</sequence>
<dbReference type="SUPFAM" id="SSF52833">
    <property type="entry name" value="Thioredoxin-like"/>
    <property type="match status" value="1"/>
</dbReference>
<dbReference type="RefSeq" id="WP_165264785.1">
    <property type="nucleotide sequence ID" value="NZ_JAAKZY010000138.1"/>
</dbReference>
<dbReference type="Gene3D" id="3.40.30.10">
    <property type="entry name" value="Glutaredoxin"/>
    <property type="match status" value="1"/>
</dbReference>
<feature type="active site" description="Nucleophile" evidence="2">
    <location>
        <position position="15"/>
    </location>
</feature>
<dbReference type="Pfam" id="PF01323">
    <property type="entry name" value="DSBA"/>
    <property type="match status" value="1"/>
</dbReference>
<organism evidence="4 5">
    <name type="scientific">Streptomyces scabichelini</name>
    <dbReference type="NCBI Taxonomy" id="2711217"/>
    <lineage>
        <taxon>Bacteria</taxon>
        <taxon>Bacillati</taxon>
        <taxon>Actinomycetota</taxon>
        <taxon>Actinomycetes</taxon>
        <taxon>Kitasatosporales</taxon>
        <taxon>Streptomycetaceae</taxon>
        <taxon>Streptomyces</taxon>
    </lineage>
</organism>
<gene>
    <name evidence="4" type="ORF">G5C60_33515</name>
</gene>
<comment type="caution">
    <text evidence="4">The sequence shown here is derived from an EMBL/GenBank/DDBJ whole genome shotgun (WGS) entry which is preliminary data.</text>
</comment>
<dbReference type="Proteomes" id="UP000472335">
    <property type="component" value="Unassembled WGS sequence"/>
</dbReference>
<comment type="similarity">
    <text evidence="1">Belongs to the GST superfamily. NadH family.</text>
</comment>
<protein>
    <recommendedName>
        <fullName evidence="1">2-hydroxychromene-2-carboxylate isomerase</fullName>
        <ecNumber evidence="1">5.99.1.4</ecNumber>
    </recommendedName>
</protein>
<comment type="catalytic activity">
    <reaction evidence="1">
        <text>2-hydroxychromene-2-carboxylate = (3E)-4-(2-hydroxyphenyl)-2-oxobut-3-enoate</text>
        <dbReference type="Rhea" id="RHEA:27401"/>
        <dbReference type="ChEBI" id="CHEBI:59350"/>
        <dbReference type="ChEBI" id="CHEBI:59353"/>
        <dbReference type="EC" id="5.99.1.4"/>
    </reaction>
</comment>
<evidence type="ECO:0000313" key="4">
    <source>
        <dbReference type="EMBL" id="NGO12394.1"/>
    </source>
</evidence>
<dbReference type="InterPro" id="IPR036249">
    <property type="entry name" value="Thioredoxin-like_sf"/>
</dbReference>
<keyword evidence="5" id="KW-1185">Reference proteome</keyword>
<dbReference type="PANTHER" id="PTHR42943:SF2">
    <property type="entry name" value="GLUTATHIONE S-TRANSFERASE KAPPA 1"/>
    <property type="match status" value="1"/>
</dbReference>
<dbReference type="GO" id="GO:0016491">
    <property type="term" value="F:oxidoreductase activity"/>
    <property type="evidence" value="ECO:0007669"/>
    <property type="project" value="InterPro"/>
</dbReference>
<dbReference type="InterPro" id="IPR051924">
    <property type="entry name" value="GST_Kappa/NadH"/>
</dbReference>
<evidence type="ECO:0000256" key="1">
    <source>
        <dbReference type="PIRNR" id="PIRNR006386"/>
    </source>
</evidence>
<dbReference type="AlphaFoldDB" id="A0A6G4VF11"/>
<evidence type="ECO:0000259" key="3">
    <source>
        <dbReference type="Pfam" id="PF01323"/>
    </source>
</evidence>
<dbReference type="EMBL" id="JAAKZY010000138">
    <property type="protein sequence ID" value="NGO12394.1"/>
    <property type="molecule type" value="Genomic_DNA"/>
</dbReference>
<dbReference type="InterPro" id="IPR014440">
    <property type="entry name" value="HCCAis_GSTk"/>
</dbReference>
<evidence type="ECO:0000313" key="5">
    <source>
        <dbReference type="Proteomes" id="UP000472335"/>
    </source>
</evidence>